<keyword evidence="2" id="KW-0560">Oxidoreductase</keyword>
<dbReference type="PRINTS" id="PR00081">
    <property type="entry name" value="GDHRDH"/>
</dbReference>
<comment type="similarity">
    <text evidence="1 3">Belongs to the short-chain dehydrogenases/reductases (SDR) family.</text>
</comment>
<name>Q5YU59_NOCFA</name>
<keyword evidence="5" id="KW-1185">Reference proteome</keyword>
<dbReference type="PRINTS" id="PR00080">
    <property type="entry name" value="SDRFAMILY"/>
</dbReference>
<evidence type="ECO:0000256" key="2">
    <source>
        <dbReference type="ARBA" id="ARBA00023002"/>
    </source>
</evidence>
<dbReference type="PROSITE" id="PS00061">
    <property type="entry name" value="ADH_SHORT"/>
    <property type="match status" value="1"/>
</dbReference>
<dbReference type="InterPro" id="IPR002347">
    <property type="entry name" value="SDR_fam"/>
</dbReference>
<evidence type="ECO:0000313" key="5">
    <source>
        <dbReference type="Proteomes" id="UP000006820"/>
    </source>
</evidence>
<dbReference type="HOGENOM" id="CLU_010194_2_5_11"/>
<sequence>MRGRRMKLETVAGKKVLVTGAAMGLGKLFAERAVREGAAAVVLWDINEPALKETAEGMTGRGTQIHTQVVDVSDREAIVAAAATTRETVGDIDVLVNNAGIVRGNTYFWETENVADIEKTMAINSLAPMYITLEFLPAMVRGTGQARVLTIASSAGLVSNPRMSVYAASKWAALGWSDSVRLELEQAGHDHVKVTTVCPTYIDTGMFDGAKGFWFTPILKQDAVVDTSWQEMKKGTPLVVLPWTSRLNKALSGLLPVKLRDLFLDTVGVYHSMDQFTGRKK</sequence>
<dbReference type="EMBL" id="AP006618">
    <property type="protein sequence ID" value="BAD58282.1"/>
    <property type="molecule type" value="Genomic_DNA"/>
</dbReference>
<dbReference type="PANTHER" id="PTHR24322">
    <property type="entry name" value="PKSB"/>
    <property type="match status" value="1"/>
</dbReference>
<dbReference type="eggNOG" id="COG0300">
    <property type="taxonomic scope" value="Bacteria"/>
</dbReference>
<dbReference type="AlphaFoldDB" id="Q5YU59"/>
<gene>
    <name evidence="4" type="ordered locus">NFA_34340</name>
</gene>
<evidence type="ECO:0000256" key="3">
    <source>
        <dbReference type="RuleBase" id="RU000363"/>
    </source>
</evidence>
<organism evidence="4 5">
    <name type="scientific">Nocardia farcinica (strain IFM 10152)</name>
    <dbReference type="NCBI Taxonomy" id="247156"/>
    <lineage>
        <taxon>Bacteria</taxon>
        <taxon>Bacillati</taxon>
        <taxon>Actinomycetota</taxon>
        <taxon>Actinomycetes</taxon>
        <taxon>Mycobacteriales</taxon>
        <taxon>Nocardiaceae</taxon>
        <taxon>Nocardia</taxon>
    </lineage>
</organism>
<dbReference type="STRING" id="247156.NFA_34340"/>
<dbReference type="InterPro" id="IPR020904">
    <property type="entry name" value="Sc_DH/Rdtase_CS"/>
</dbReference>
<dbReference type="Gene3D" id="3.40.50.720">
    <property type="entry name" value="NAD(P)-binding Rossmann-like Domain"/>
    <property type="match status" value="1"/>
</dbReference>
<accession>Q5YU59</accession>
<evidence type="ECO:0000256" key="1">
    <source>
        <dbReference type="ARBA" id="ARBA00006484"/>
    </source>
</evidence>
<proteinExistence type="inferred from homology"/>
<dbReference type="KEGG" id="nfa:NFA_34340"/>
<dbReference type="Pfam" id="PF00106">
    <property type="entry name" value="adh_short"/>
    <property type="match status" value="1"/>
</dbReference>
<evidence type="ECO:0000313" key="4">
    <source>
        <dbReference type="EMBL" id="BAD58282.1"/>
    </source>
</evidence>
<dbReference type="PANTHER" id="PTHR24322:SF736">
    <property type="entry name" value="RETINOL DEHYDROGENASE 10"/>
    <property type="match status" value="1"/>
</dbReference>
<protein>
    <submittedName>
        <fullName evidence="4">Putative short chain dehydrogenase</fullName>
    </submittedName>
</protein>
<dbReference type="GO" id="GO:0016616">
    <property type="term" value="F:oxidoreductase activity, acting on the CH-OH group of donors, NAD or NADP as acceptor"/>
    <property type="evidence" value="ECO:0007669"/>
    <property type="project" value="TreeGrafter"/>
</dbReference>
<dbReference type="Proteomes" id="UP000006820">
    <property type="component" value="Chromosome"/>
</dbReference>
<dbReference type="InterPro" id="IPR036291">
    <property type="entry name" value="NAD(P)-bd_dom_sf"/>
</dbReference>
<dbReference type="CDD" id="cd05339">
    <property type="entry name" value="17beta-HSDXI-like_SDR_c"/>
    <property type="match status" value="1"/>
</dbReference>
<reference evidence="4 5" key="1">
    <citation type="journal article" date="2004" name="Proc. Natl. Acad. Sci. U.S.A.">
        <title>The complete genomic sequence of Nocardia farcinica IFM 10152.</title>
        <authorList>
            <person name="Ishikawa J."/>
            <person name="Yamashita A."/>
            <person name="Mikami Y."/>
            <person name="Hoshino Y."/>
            <person name="Kurita H."/>
            <person name="Hotta K."/>
            <person name="Shiba T."/>
            <person name="Hattori M."/>
        </authorList>
    </citation>
    <scope>NUCLEOTIDE SEQUENCE [LARGE SCALE GENOMIC DNA]</scope>
    <source>
        <strain evidence="4 5">IFM 10152</strain>
    </source>
</reference>
<dbReference type="SUPFAM" id="SSF51735">
    <property type="entry name" value="NAD(P)-binding Rossmann-fold domains"/>
    <property type="match status" value="1"/>
</dbReference>